<keyword evidence="2" id="KW-0418">Kinase</keyword>
<dbReference type="AlphaFoldDB" id="A0A1L7CSX7"/>
<dbReference type="PANTHER" id="PTHR33505:SF4">
    <property type="entry name" value="PROTEIN PREY, MITOCHONDRIAL"/>
    <property type="match status" value="1"/>
</dbReference>
<keyword evidence="2" id="KW-0808">Transferase</keyword>
<dbReference type="GO" id="GO:0005829">
    <property type="term" value="C:cytosol"/>
    <property type="evidence" value="ECO:0007669"/>
    <property type="project" value="TreeGrafter"/>
</dbReference>
<dbReference type="Proteomes" id="UP000185434">
    <property type="component" value="Chromosome"/>
</dbReference>
<dbReference type="RefSeq" id="WP_075663893.1">
    <property type="nucleotide sequence ID" value="NZ_CP009247.1"/>
</dbReference>
<dbReference type="GO" id="GO:0016301">
    <property type="term" value="F:kinase activity"/>
    <property type="evidence" value="ECO:0007669"/>
    <property type="project" value="UniProtKB-KW"/>
</dbReference>
<name>A0A1L7CSX7_9CORY</name>
<protein>
    <recommendedName>
        <fullName evidence="1">UPF0434 protein CFRA_06230</fullName>
    </recommendedName>
</protein>
<dbReference type="Gene3D" id="2.20.25.10">
    <property type="match status" value="1"/>
</dbReference>
<dbReference type="Pfam" id="PF03966">
    <property type="entry name" value="Trm112p"/>
    <property type="match status" value="1"/>
</dbReference>
<evidence type="ECO:0000313" key="3">
    <source>
        <dbReference type="Proteomes" id="UP000185434"/>
    </source>
</evidence>
<dbReference type="HAMAP" id="MF_01187">
    <property type="entry name" value="UPF0434"/>
    <property type="match status" value="1"/>
</dbReference>
<evidence type="ECO:0000313" key="2">
    <source>
        <dbReference type="EMBL" id="APT88911.1"/>
    </source>
</evidence>
<sequence>MSLDPKLLDVLVCPKDKGPLVYLDKEQRLVNERLGIAYRIDEGIPVLLVDEAEAWPPDTAGE</sequence>
<comment type="similarity">
    <text evidence="1">Belongs to the UPF0434 family.</text>
</comment>
<dbReference type="SUPFAM" id="SSF158997">
    <property type="entry name" value="Trm112p-like"/>
    <property type="match status" value="1"/>
</dbReference>
<dbReference type="OrthoDB" id="9812205at2"/>
<dbReference type="STRING" id="1437875.CFRA_06230"/>
<gene>
    <name evidence="2" type="ORF">CFRA_06230</name>
</gene>
<reference evidence="2 3" key="1">
    <citation type="submission" date="2014-08" db="EMBL/GenBank/DDBJ databases">
        <title>Complete genome sequence of Corynebacterium frankenforstense ST18(T) (=DSM 45800(T)), isolated from raw cow milk.</title>
        <authorList>
            <person name="Ruckert C."/>
            <person name="Albersmeier A."/>
            <person name="Winkler A."/>
            <person name="Lipski A."/>
            <person name="Kalinowski J."/>
        </authorList>
    </citation>
    <scope>NUCLEOTIDE SEQUENCE [LARGE SCALE GENOMIC DNA]</scope>
    <source>
        <strain evidence="2 3">ST18</strain>
    </source>
</reference>
<organism evidence="2 3">
    <name type="scientific">Corynebacterium frankenforstense DSM 45800</name>
    <dbReference type="NCBI Taxonomy" id="1437875"/>
    <lineage>
        <taxon>Bacteria</taxon>
        <taxon>Bacillati</taxon>
        <taxon>Actinomycetota</taxon>
        <taxon>Actinomycetes</taxon>
        <taxon>Mycobacteriales</taxon>
        <taxon>Corynebacteriaceae</taxon>
        <taxon>Corynebacterium</taxon>
    </lineage>
</organism>
<dbReference type="KEGG" id="cfk:CFRA_06230"/>
<evidence type="ECO:0000256" key="1">
    <source>
        <dbReference type="HAMAP-Rule" id="MF_01187"/>
    </source>
</evidence>
<proteinExistence type="inferred from homology"/>
<dbReference type="PANTHER" id="PTHR33505">
    <property type="entry name" value="ZGC:162634"/>
    <property type="match status" value="1"/>
</dbReference>
<dbReference type="InterPro" id="IPR005651">
    <property type="entry name" value="Trm112-like"/>
</dbReference>
<accession>A0A1L7CSX7</accession>
<dbReference type="EMBL" id="CP009247">
    <property type="protein sequence ID" value="APT88911.1"/>
    <property type="molecule type" value="Genomic_DNA"/>
</dbReference>
<keyword evidence="3" id="KW-1185">Reference proteome</keyword>